<proteinExistence type="predicted"/>
<gene>
    <name evidence="1" type="ORF">DC487_13495</name>
</gene>
<evidence type="ECO:0000313" key="2">
    <source>
        <dbReference type="Proteomes" id="UP000245627"/>
    </source>
</evidence>
<dbReference type="PROSITE" id="PS51257">
    <property type="entry name" value="PROKAR_LIPOPROTEIN"/>
    <property type="match status" value="1"/>
</dbReference>
<comment type="caution">
    <text evidence="1">The sequence shown here is derived from an EMBL/GenBank/DDBJ whole genome shotgun (WGS) entry which is preliminary data.</text>
</comment>
<reference evidence="1 2" key="1">
    <citation type="submission" date="2018-04" db="EMBL/GenBank/DDBJ databases">
        <title>Sphingobacterium cortibacter sp. nov.</title>
        <authorList>
            <person name="Li Y."/>
        </authorList>
    </citation>
    <scope>NUCLEOTIDE SEQUENCE [LARGE SCALE GENOMIC DNA]</scope>
    <source>
        <strain evidence="1 2">2c-3</strain>
    </source>
</reference>
<protein>
    <submittedName>
        <fullName evidence="1">Uncharacterized protein</fullName>
    </submittedName>
</protein>
<name>A0A2T8HGL7_9SPHI</name>
<sequence length="165" mass="18597">MKLACLLIAIILLSACNTEEKEISIYFSTSFFDDGPNTWPDFGSYEELVPETIRSLKDINVTPEKFDSLERVISSSLTDNSSLGVAKNSLDGYSENIFIVVENRDSVYFNGNDDFFNAGGQYLYNNAQLASVIKSLINYNYHFKAYDAIDDVLYSKVKLKASDKF</sequence>
<dbReference type="EMBL" id="QDKG01000005">
    <property type="protein sequence ID" value="PVH24544.1"/>
    <property type="molecule type" value="Genomic_DNA"/>
</dbReference>
<organism evidence="1 2">
    <name type="scientific">Sphingobacterium corticibacter</name>
    <dbReference type="NCBI Taxonomy" id="2171749"/>
    <lineage>
        <taxon>Bacteria</taxon>
        <taxon>Pseudomonadati</taxon>
        <taxon>Bacteroidota</taxon>
        <taxon>Sphingobacteriia</taxon>
        <taxon>Sphingobacteriales</taxon>
        <taxon>Sphingobacteriaceae</taxon>
        <taxon>Sphingobacterium</taxon>
    </lineage>
</organism>
<accession>A0A2T8HGL7</accession>
<evidence type="ECO:0000313" key="1">
    <source>
        <dbReference type="EMBL" id="PVH24544.1"/>
    </source>
</evidence>
<dbReference type="RefSeq" id="WP_116776492.1">
    <property type="nucleotide sequence ID" value="NZ_QDKG01000005.1"/>
</dbReference>
<keyword evidence="2" id="KW-1185">Reference proteome</keyword>
<dbReference type="AlphaFoldDB" id="A0A2T8HGL7"/>
<dbReference type="Proteomes" id="UP000245627">
    <property type="component" value="Unassembled WGS sequence"/>
</dbReference>